<dbReference type="SUPFAM" id="SSF81383">
    <property type="entry name" value="F-box domain"/>
    <property type="match status" value="1"/>
</dbReference>
<dbReference type="EMBL" id="JAPDFW010000081">
    <property type="protein sequence ID" value="KAJ5072437.1"/>
    <property type="molecule type" value="Genomic_DNA"/>
</dbReference>
<dbReference type="Pfam" id="PF23598">
    <property type="entry name" value="LRR_14"/>
    <property type="match status" value="1"/>
</dbReference>
<dbReference type="Gene3D" id="3.80.10.10">
    <property type="entry name" value="Ribonuclease Inhibitor"/>
    <property type="match status" value="1"/>
</dbReference>
<evidence type="ECO:0000313" key="8">
    <source>
        <dbReference type="Proteomes" id="UP001149090"/>
    </source>
</evidence>
<comment type="subcellular location">
    <subcellularLocation>
        <location evidence="1">Membrane</location>
        <topology evidence="1">Single-pass membrane protein</topology>
    </subcellularLocation>
</comment>
<dbReference type="GO" id="GO:0016020">
    <property type="term" value="C:membrane"/>
    <property type="evidence" value="ECO:0007669"/>
    <property type="project" value="UniProtKB-SubCell"/>
</dbReference>
<dbReference type="Gene3D" id="1.20.1280.50">
    <property type="match status" value="1"/>
</dbReference>
<dbReference type="Proteomes" id="UP001149090">
    <property type="component" value="Unassembled WGS sequence"/>
</dbReference>
<dbReference type="SUPFAM" id="SSF52058">
    <property type="entry name" value="L domain-like"/>
    <property type="match status" value="1"/>
</dbReference>
<dbReference type="Pfam" id="PF13855">
    <property type="entry name" value="LRR_8"/>
    <property type="match status" value="2"/>
</dbReference>
<feature type="domain" description="F-box" evidence="6">
    <location>
        <begin position="25"/>
        <end position="71"/>
    </location>
</feature>
<dbReference type="GO" id="GO:0005524">
    <property type="term" value="F:ATP binding"/>
    <property type="evidence" value="ECO:0007669"/>
    <property type="project" value="UniProtKB-KW"/>
</dbReference>
<comment type="caution">
    <text evidence="7">The sequence shown here is derived from an EMBL/GenBank/DDBJ whole genome shotgun (WGS) entry which is preliminary data.</text>
</comment>
<dbReference type="PROSITE" id="PS51450">
    <property type="entry name" value="LRR"/>
    <property type="match status" value="5"/>
</dbReference>
<gene>
    <name evidence="7" type="ORF">M0811_01452</name>
</gene>
<dbReference type="AlphaFoldDB" id="A0A9Q0LGG7"/>
<dbReference type="InterPro" id="IPR032675">
    <property type="entry name" value="LRR_dom_sf"/>
</dbReference>
<dbReference type="InterPro" id="IPR036047">
    <property type="entry name" value="F-box-like_dom_sf"/>
</dbReference>
<evidence type="ECO:0000259" key="6">
    <source>
        <dbReference type="PROSITE" id="PS50181"/>
    </source>
</evidence>
<dbReference type="InterPro" id="IPR001611">
    <property type="entry name" value="Leu-rich_rpt"/>
</dbReference>
<name>A0A9Q0LGG7_ANAIG</name>
<dbReference type="SMART" id="SM00369">
    <property type="entry name" value="LRR_TYP"/>
    <property type="match status" value="10"/>
</dbReference>
<evidence type="ECO:0000256" key="5">
    <source>
        <dbReference type="ARBA" id="ARBA00022840"/>
    </source>
</evidence>
<dbReference type="InterPro" id="IPR001810">
    <property type="entry name" value="F-box_dom"/>
</dbReference>
<dbReference type="PANTHER" id="PTHR48056">
    <property type="entry name" value="LRR RECEPTOR-LIKE SERINE/THREONINE-PROTEIN KINASE-RELATED"/>
    <property type="match status" value="1"/>
</dbReference>
<keyword evidence="4" id="KW-0547">Nucleotide-binding</keyword>
<keyword evidence="3" id="KW-0677">Repeat</keyword>
<dbReference type="OrthoDB" id="660555at2759"/>
<keyword evidence="2" id="KW-0433">Leucine-rich repeat</keyword>
<dbReference type="Pfam" id="PF12937">
    <property type="entry name" value="F-box-like"/>
    <property type="match status" value="1"/>
</dbReference>
<organism evidence="7 8">
    <name type="scientific">Anaeramoeba ignava</name>
    <name type="common">Anaerobic marine amoeba</name>
    <dbReference type="NCBI Taxonomy" id="1746090"/>
    <lineage>
        <taxon>Eukaryota</taxon>
        <taxon>Metamonada</taxon>
        <taxon>Anaeramoebidae</taxon>
        <taxon>Anaeramoeba</taxon>
    </lineage>
</organism>
<proteinExistence type="predicted"/>
<dbReference type="InterPro" id="IPR003591">
    <property type="entry name" value="Leu-rich_rpt_typical-subtyp"/>
</dbReference>
<evidence type="ECO:0000256" key="1">
    <source>
        <dbReference type="ARBA" id="ARBA00004167"/>
    </source>
</evidence>
<dbReference type="PROSITE" id="PS50181">
    <property type="entry name" value="FBOX"/>
    <property type="match status" value="1"/>
</dbReference>
<evidence type="ECO:0000256" key="4">
    <source>
        <dbReference type="ARBA" id="ARBA00022741"/>
    </source>
</evidence>
<dbReference type="PANTHER" id="PTHR48056:SF81">
    <property type="entry name" value="RECEPTOR PROTEIN-TYROSINE KINASE CEPR1"/>
    <property type="match status" value="1"/>
</dbReference>
<dbReference type="InterPro" id="IPR050647">
    <property type="entry name" value="Plant_LRR-RLKs"/>
</dbReference>
<evidence type="ECO:0000256" key="3">
    <source>
        <dbReference type="ARBA" id="ARBA00022737"/>
    </source>
</evidence>
<keyword evidence="5" id="KW-0067">ATP-binding</keyword>
<evidence type="ECO:0000256" key="2">
    <source>
        <dbReference type="ARBA" id="ARBA00022614"/>
    </source>
</evidence>
<keyword evidence="8" id="KW-1185">Reference proteome</keyword>
<reference evidence="7" key="1">
    <citation type="submission" date="2022-10" db="EMBL/GenBank/DDBJ databases">
        <title>Novel sulphate-reducing endosymbionts in the free-living metamonad Anaeramoeba.</title>
        <authorList>
            <person name="Jerlstrom-Hultqvist J."/>
            <person name="Cepicka I."/>
            <person name="Gallot-Lavallee L."/>
            <person name="Salas-Leiva D."/>
            <person name="Curtis B.A."/>
            <person name="Zahonova K."/>
            <person name="Pipaliya S."/>
            <person name="Dacks J."/>
            <person name="Roger A.J."/>
        </authorList>
    </citation>
    <scope>NUCLEOTIDE SEQUENCE</scope>
    <source>
        <strain evidence="7">BMAN</strain>
    </source>
</reference>
<accession>A0A9Q0LGG7</accession>
<protein>
    <submittedName>
        <fullName evidence="7">Leucine-rich repeat-containing protein</fullName>
    </submittedName>
</protein>
<dbReference type="InterPro" id="IPR055414">
    <property type="entry name" value="LRR_R13L4/SHOC2-like"/>
</dbReference>
<sequence length="457" mass="53130">MGQKFSQNENEKQNENLKSKSNSEFCMFDEMPEDILLYIFRFLDQRKLVEIAPTCILFNEIAFEPCLWSETFVTFGKNISHNKIISLKKQVPFLQGIRIKNSYILETQKFIDSIIDNFPNLKQLEINFCKSTELISQKISRIFLLKNLRILTLQSLQMKTFPEYILSLTQLENLKILSNWIEKVPEKIQNLQNLNILRMDFNSLNEFPLGICSITNLTFLTLTFNDIPSIPSEISKLVNLKTLKLTSNKIETLPIELAQLRDLQFLDLSSNKISNYPKELCFFKELHHLDLFSNLLTELPPEIKNLSELRTLNLNHNNIQDLPVQIFQLSRLVNLDIRLNKLHSIPLEIGALKTLKNLTAFGNDLTSIPFSLSFLSLESLFLQGNHIVTLPDDFGDFPLCDSLLELDLGQNQLTELNPNFTKLTKLEFLYLKKNRFVKFPEEIRSLTNLKKCEIEEF</sequence>
<evidence type="ECO:0000313" key="7">
    <source>
        <dbReference type="EMBL" id="KAJ5072437.1"/>
    </source>
</evidence>